<dbReference type="EMBL" id="JAKZGS010000025">
    <property type="protein sequence ID" value="MCH7400002.1"/>
    <property type="molecule type" value="Genomic_DNA"/>
</dbReference>
<evidence type="ECO:0000313" key="2">
    <source>
        <dbReference type="EMBL" id="MCH7400002.1"/>
    </source>
</evidence>
<dbReference type="Proteomes" id="UP001165488">
    <property type="component" value="Unassembled WGS sequence"/>
</dbReference>
<feature type="signal peptide" evidence="1">
    <location>
        <begin position="1"/>
        <end position="20"/>
    </location>
</feature>
<evidence type="ECO:0000256" key="1">
    <source>
        <dbReference type="SAM" id="SignalP"/>
    </source>
</evidence>
<gene>
    <name evidence="2" type="ORF">MM236_18555</name>
</gene>
<name>A0ABS9UTP3_9BACT</name>
<protein>
    <submittedName>
        <fullName evidence="2">Uncharacterized protein</fullName>
    </submittedName>
</protein>
<comment type="caution">
    <text evidence="2">The sequence shown here is derived from an EMBL/GenBank/DDBJ whole genome shotgun (WGS) entry which is preliminary data.</text>
</comment>
<reference evidence="2" key="1">
    <citation type="submission" date="2022-03" db="EMBL/GenBank/DDBJ databases">
        <title>De novo assembled genomes of Belliella spp. (Cyclobacteriaceae) strains.</title>
        <authorList>
            <person name="Szabo A."/>
            <person name="Korponai K."/>
            <person name="Felfoldi T."/>
        </authorList>
    </citation>
    <scope>NUCLEOTIDE SEQUENCE</scope>
    <source>
        <strain evidence="2">DSM 107340</strain>
    </source>
</reference>
<keyword evidence="3" id="KW-1185">Reference proteome</keyword>
<dbReference type="RefSeq" id="WP_241276496.1">
    <property type="nucleotide sequence ID" value="NZ_JAKZGS010000025.1"/>
</dbReference>
<accession>A0ABS9UTP3</accession>
<feature type="chain" id="PRO_5046741028" evidence="1">
    <location>
        <begin position="21"/>
        <end position="78"/>
    </location>
</feature>
<proteinExistence type="predicted"/>
<keyword evidence="1" id="KW-0732">Signal</keyword>
<organism evidence="2 3">
    <name type="scientific">Belliella calami</name>
    <dbReference type="NCBI Taxonomy" id="2923436"/>
    <lineage>
        <taxon>Bacteria</taxon>
        <taxon>Pseudomonadati</taxon>
        <taxon>Bacteroidota</taxon>
        <taxon>Cytophagia</taxon>
        <taxon>Cytophagales</taxon>
        <taxon>Cyclobacteriaceae</taxon>
        <taxon>Belliella</taxon>
    </lineage>
</organism>
<evidence type="ECO:0000313" key="3">
    <source>
        <dbReference type="Proteomes" id="UP001165488"/>
    </source>
</evidence>
<sequence>MKNSKFRFPNAIMAVAGATAMVFSTGFISSEPIEVTEETFVELELEATSGNQYRDMVCGESGGTCMPTYCCVTAPRID</sequence>